<dbReference type="InterPro" id="IPR002401">
    <property type="entry name" value="Cyt_P450_E_grp-I"/>
</dbReference>
<keyword evidence="10 14" id="KW-0408">Iron</keyword>
<dbReference type="GO" id="GO:0020037">
    <property type="term" value="F:heme binding"/>
    <property type="evidence" value="ECO:0007669"/>
    <property type="project" value="InterPro"/>
</dbReference>
<keyword evidence="12 16" id="KW-0472">Membrane</keyword>
<proteinExistence type="inferred from homology"/>
<evidence type="ECO:0000256" key="16">
    <source>
        <dbReference type="SAM" id="Phobius"/>
    </source>
</evidence>
<evidence type="ECO:0000256" key="8">
    <source>
        <dbReference type="ARBA" id="ARBA00022848"/>
    </source>
</evidence>
<keyword evidence="5 14" id="KW-0349">Heme</keyword>
<accession>A0A915CAE6</accession>
<evidence type="ECO:0000313" key="17">
    <source>
        <dbReference type="Proteomes" id="UP000887569"/>
    </source>
</evidence>
<dbReference type="Pfam" id="PF00067">
    <property type="entry name" value="p450"/>
    <property type="match status" value="1"/>
</dbReference>
<feature type="transmembrane region" description="Helical" evidence="16">
    <location>
        <begin position="49"/>
        <end position="68"/>
    </location>
</feature>
<evidence type="ECO:0000256" key="15">
    <source>
        <dbReference type="RuleBase" id="RU000461"/>
    </source>
</evidence>
<evidence type="ECO:0000256" key="14">
    <source>
        <dbReference type="PIRSR" id="PIRSR602401-1"/>
    </source>
</evidence>
<dbReference type="InterPro" id="IPR001128">
    <property type="entry name" value="Cyt_P450"/>
</dbReference>
<keyword evidence="8" id="KW-0492">Microsome</keyword>
<keyword evidence="9 15" id="KW-0560">Oxidoreductase</keyword>
<dbReference type="Gene3D" id="1.10.630.10">
    <property type="entry name" value="Cytochrome P450"/>
    <property type="match status" value="1"/>
</dbReference>
<evidence type="ECO:0000256" key="2">
    <source>
        <dbReference type="ARBA" id="ARBA00004174"/>
    </source>
</evidence>
<dbReference type="SUPFAM" id="SSF48264">
    <property type="entry name" value="Cytochrome P450"/>
    <property type="match status" value="1"/>
</dbReference>
<evidence type="ECO:0000256" key="12">
    <source>
        <dbReference type="ARBA" id="ARBA00023136"/>
    </source>
</evidence>
<feature type="transmembrane region" description="Helical" evidence="16">
    <location>
        <begin position="20"/>
        <end position="43"/>
    </location>
</feature>
<evidence type="ECO:0000256" key="1">
    <source>
        <dbReference type="ARBA" id="ARBA00001971"/>
    </source>
</evidence>
<comment type="function">
    <text evidence="13">Cytochromes P450 are a group of heme-thiolate monooxygenases. They oxidize a variety of structurally unrelated compounds, including steroids, fatty acids, and xenobiotics.</text>
</comment>
<keyword evidence="7" id="KW-0256">Endoplasmic reticulum</keyword>
<dbReference type="PRINTS" id="PR00385">
    <property type="entry name" value="P450"/>
</dbReference>
<dbReference type="InterPro" id="IPR017972">
    <property type="entry name" value="Cyt_P450_CS"/>
</dbReference>
<evidence type="ECO:0000256" key="7">
    <source>
        <dbReference type="ARBA" id="ARBA00022824"/>
    </source>
</evidence>
<dbReference type="CDD" id="cd11055">
    <property type="entry name" value="CYP3A-like"/>
    <property type="match status" value="1"/>
</dbReference>
<dbReference type="GO" id="GO:0005789">
    <property type="term" value="C:endoplasmic reticulum membrane"/>
    <property type="evidence" value="ECO:0007669"/>
    <property type="project" value="UniProtKB-SubCell"/>
</dbReference>
<reference evidence="18" key="1">
    <citation type="submission" date="2022-11" db="UniProtKB">
        <authorList>
            <consortium name="WormBaseParasite"/>
        </authorList>
    </citation>
    <scope>IDENTIFICATION</scope>
</reference>
<feature type="binding site" description="axial binding residue" evidence="14">
    <location>
        <position position="504"/>
    </location>
    <ligand>
        <name>heme</name>
        <dbReference type="ChEBI" id="CHEBI:30413"/>
    </ligand>
    <ligandPart>
        <name>Fe</name>
        <dbReference type="ChEBI" id="CHEBI:18248"/>
    </ligandPart>
</feature>
<dbReference type="PROSITE" id="PS00086">
    <property type="entry name" value="CYTOCHROME_P450"/>
    <property type="match status" value="1"/>
</dbReference>
<dbReference type="PRINTS" id="PR00463">
    <property type="entry name" value="EP450I"/>
</dbReference>
<dbReference type="GO" id="GO:0005506">
    <property type="term" value="F:iron ion binding"/>
    <property type="evidence" value="ECO:0007669"/>
    <property type="project" value="InterPro"/>
</dbReference>
<protein>
    <submittedName>
        <fullName evidence="18">Cytochrome P450</fullName>
    </submittedName>
</protein>
<dbReference type="Proteomes" id="UP000887569">
    <property type="component" value="Unplaced"/>
</dbReference>
<dbReference type="InterPro" id="IPR036396">
    <property type="entry name" value="Cyt_P450_sf"/>
</dbReference>
<dbReference type="PANTHER" id="PTHR24302">
    <property type="entry name" value="CYTOCHROME P450 FAMILY 3"/>
    <property type="match status" value="1"/>
</dbReference>
<name>A0A915CAE6_PARUN</name>
<dbReference type="AlphaFoldDB" id="A0A915CAE6"/>
<comment type="similarity">
    <text evidence="4 15">Belongs to the cytochrome P450 family.</text>
</comment>
<keyword evidence="17" id="KW-1185">Reference proteome</keyword>
<evidence type="ECO:0000256" key="5">
    <source>
        <dbReference type="ARBA" id="ARBA00022617"/>
    </source>
</evidence>
<keyword evidence="6 14" id="KW-0479">Metal-binding</keyword>
<evidence type="ECO:0000256" key="4">
    <source>
        <dbReference type="ARBA" id="ARBA00010617"/>
    </source>
</evidence>
<dbReference type="InterPro" id="IPR050705">
    <property type="entry name" value="Cytochrome_P450_3A"/>
</dbReference>
<keyword evidence="16" id="KW-0812">Transmembrane</keyword>
<evidence type="ECO:0000256" key="13">
    <source>
        <dbReference type="ARBA" id="ARBA00043906"/>
    </source>
</evidence>
<dbReference type="FunFam" id="1.10.630.10:FF:000042">
    <property type="entry name" value="Cytochrome P450"/>
    <property type="match status" value="1"/>
</dbReference>
<evidence type="ECO:0000256" key="6">
    <source>
        <dbReference type="ARBA" id="ARBA00022723"/>
    </source>
</evidence>
<organism evidence="17 18">
    <name type="scientific">Parascaris univalens</name>
    <name type="common">Nematode worm</name>
    <dbReference type="NCBI Taxonomy" id="6257"/>
    <lineage>
        <taxon>Eukaryota</taxon>
        <taxon>Metazoa</taxon>
        <taxon>Ecdysozoa</taxon>
        <taxon>Nematoda</taxon>
        <taxon>Chromadorea</taxon>
        <taxon>Rhabditida</taxon>
        <taxon>Spirurina</taxon>
        <taxon>Ascaridomorpha</taxon>
        <taxon>Ascaridoidea</taxon>
        <taxon>Ascarididae</taxon>
        <taxon>Parascaris</taxon>
    </lineage>
</organism>
<evidence type="ECO:0000256" key="9">
    <source>
        <dbReference type="ARBA" id="ARBA00023002"/>
    </source>
</evidence>
<evidence type="ECO:0000256" key="3">
    <source>
        <dbReference type="ARBA" id="ARBA00004406"/>
    </source>
</evidence>
<evidence type="ECO:0000256" key="11">
    <source>
        <dbReference type="ARBA" id="ARBA00023033"/>
    </source>
</evidence>
<keyword evidence="11 15" id="KW-0503">Monooxygenase</keyword>
<dbReference type="PANTHER" id="PTHR24302:SF15">
    <property type="entry name" value="FATTY-ACID PEROXYGENASE"/>
    <property type="match status" value="1"/>
</dbReference>
<evidence type="ECO:0000313" key="18">
    <source>
        <dbReference type="WBParaSite" id="PgR114_g002_t01"/>
    </source>
</evidence>
<feature type="transmembrane region" description="Helical" evidence="16">
    <location>
        <begin position="257"/>
        <end position="277"/>
    </location>
</feature>
<dbReference type="WBParaSite" id="PgR114_g002_t01">
    <property type="protein sequence ID" value="PgR114_g002_t01"/>
    <property type="gene ID" value="PgR114_g002"/>
</dbReference>
<sequence>LLCLLIIVNLRLSYFQHEKFLIYSDMLVVGLGECAILPLMVIFFAFMKFSVLLAAATSLIALTAYFLWTKHVNEYWKRRGIPGPKPHFFFGNMLQMQRGYAEFDITNMKKFGRFYGSSFMGFPELCICDPDMLKQVLIQDFASFPNRVISDFLIGNETLRKHMVNVTIDEHWKDLRRTITPAFTPRRIEKMLPIMERCIRTAETVIDDCISTSNGILDTKKLFENLTMDIIAQCAFGVDLSIQKDQHSLIPHYAGKLFNLSFVGFRVMLLALFPTLARLVEKVFKFQLIGNSCDAFFEGILRKIVEERRKYPREKDPDFLQLLMDAKDDTEITQRDEELVHDALSNGKKTVLTDIELIAQGYLFLVAGYETTASALQFTCYCLASNPQVQDTAYAEVMDVVGHKKTIGYDDLMKMPYVEQVMNESLRMYPPVPRNDRKCKTNVTVGGIKIEKGTFVYLPTYAIHYDERYYPNPEKFDPERFSRSEKAKRDPVTFAPFGIGPRNCIGLRLAQMEIRLILVHFLRSFQFSVPEEFQGKPLELDTTGMTKPKAPIFVTVSRRNH</sequence>
<comment type="cofactor">
    <cofactor evidence="1 14">
        <name>heme</name>
        <dbReference type="ChEBI" id="CHEBI:30413"/>
    </cofactor>
</comment>
<dbReference type="GO" id="GO:0016705">
    <property type="term" value="F:oxidoreductase activity, acting on paired donors, with incorporation or reduction of molecular oxygen"/>
    <property type="evidence" value="ECO:0007669"/>
    <property type="project" value="InterPro"/>
</dbReference>
<comment type="subcellular location">
    <subcellularLocation>
        <location evidence="3">Endoplasmic reticulum membrane</location>
        <topology evidence="3">Peripheral membrane protein</topology>
    </subcellularLocation>
    <subcellularLocation>
        <location evidence="2">Microsome membrane</location>
        <topology evidence="2">Peripheral membrane protein</topology>
    </subcellularLocation>
</comment>
<keyword evidence="16" id="KW-1133">Transmembrane helix</keyword>
<dbReference type="GO" id="GO:0008395">
    <property type="term" value="F:steroid hydroxylase activity"/>
    <property type="evidence" value="ECO:0007669"/>
    <property type="project" value="TreeGrafter"/>
</dbReference>
<evidence type="ECO:0000256" key="10">
    <source>
        <dbReference type="ARBA" id="ARBA00023004"/>
    </source>
</evidence>